<feature type="region of interest" description="Disordered" evidence="1">
    <location>
        <begin position="21"/>
        <end position="56"/>
    </location>
</feature>
<dbReference type="Proteomes" id="UP001017257">
    <property type="component" value="Chromosome"/>
</dbReference>
<evidence type="ECO:0000313" key="3">
    <source>
        <dbReference type="EMBL" id="UVF19473.1"/>
    </source>
</evidence>
<feature type="compositionally biased region" description="Polar residues" evidence="1">
    <location>
        <begin position="24"/>
        <end position="43"/>
    </location>
</feature>
<gene>
    <name evidence="3" type="ORF">HPT29_024140</name>
</gene>
<dbReference type="EMBL" id="CP102845">
    <property type="protein sequence ID" value="UVF19473.1"/>
    <property type="molecule type" value="Genomic_DNA"/>
</dbReference>
<feature type="chain" id="PRO_5046447201" evidence="2">
    <location>
        <begin position="21"/>
        <end position="75"/>
    </location>
</feature>
<dbReference type="RefSeq" id="WP_173945196.1">
    <property type="nucleotide sequence ID" value="NZ_CP102845.1"/>
</dbReference>
<organism evidence="3 4">
    <name type="scientific">Microvirga terrae</name>
    <dbReference type="NCBI Taxonomy" id="2740529"/>
    <lineage>
        <taxon>Bacteria</taxon>
        <taxon>Pseudomonadati</taxon>
        <taxon>Pseudomonadota</taxon>
        <taxon>Alphaproteobacteria</taxon>
        <taxon>Hyphomicrobiales</taxon>
        <taxon>Methylobacteriaceae</taxon>
        <taxon>Microvirga</taxon>
    </lineage>
</organism>
<keyword evidence="2" id="KW-0732">Signal</keyword>
<evidence type="ECO:0000313" key="4">
    <source>
        <dbReference type="Proteomes" id="UP001017257"/>
    </source>
</evidence>
<proteinExistence type="predicted"/>
<sequence length="75" mass="8251">MRTLATTVFGLLAISHPTVAQDWKPQTNRPEASSSQVRTSQEGDAQAAARKKAEDIEKARQRRLDKLGRSICIGC</sequence>
<evidence type="ECO:0000256" key="1">
    <source>
        <dbReference type="SAM" id="MobiDB-lite"/>
    </source>
</evidence>
<feature type="signal peptide" evidence="2">
    <location>
        <begin position="1"/>
        <end position="20"/>
    </location>
</feature>
<keyword evidence="4" id="KW-1185">Reference proteome</keyword>
<protein>
    <submittedName>
        <fullName evidence="3">Uncharacterized protein</fullName>
    </submittedName>
</protein>
<name>A0ABY5RQD0_9HYPH</name>
<evidence type="ECO:0000256" key="2">
    <source>
        <dbReference type="SAM" id="SignalP"/>
    </source>
</evidence>
<accession>A0ABY5RQD0</accession>
<reference evidence="3" key="1">
    <citation type="submission" date="2022-08" db="EMBL/GenBank/DDBJ databases">
        <title>Microvirga terrae sp. nov., isolated from soil.</title>
        <authorList>
            <person name="Kim K.H."/>
            <person name="Seo Y.L."/>
            <person name="Kim J.M."/>
            <person name="Lee J.K."/>
            <person name="Han D.M."/>
            <person name="Jeon C.O."/>
        </authorList>
    </citation>
    <scope>NUCLEOTIDE SEQUENCE</scope>
    <source>
        <strain evidence="3">R24</strain>
    </source>
</reference>